<evidence type="ECO:0000313" key="2">
    <source>
        <dbReference type="Proteomes" id="UP000272117"/>
    </source>
</evidence>
<dbReference type="PROSITE" id="PS51257">
    <property type="entry name" value="PROKAR_LIPOPROTEIN"/>
    <property type="match status" value="1"/>
</dbReference>
<accession>A0A3M9MBT8</accession>
<dbReference type="EMBL" id="RJJD01000021">
    <property type="protein sequence ID" value="RNI22617.1"/>
    <property type="molecule type" value="Genomic_DNA"/>
</dbReference>
<gene>
    <name evidence="1" type="ORF">EFB08_21210</name>
</gene>
<protein>
    <submittedName>
        <fullName evidence="1">Uncharacterized protein</fullName>
    </submittedName>
</protein>
<dbReference type="AlphaFoldDB" id="A0A3M9MBT8"/>
<comment type="caution">
    <text evidence="1">The sequence shown here is derived from an EMBL/GenBank/DDBJ whole genome shotgun (WGS) entry which is preliminary data.</text>
</comment>
<dbReference type="Proteomes" id="UP000272117">
    <property type="component" value="Unassembled WGS sequence"/>
</dbReference>
<reference evidence="1 2" key="1">
    <citation type="submission" date="2018-11" db="EMBL/GenBank/DDBJ databases">
        <title>Rufibacter latericius sp. nov., isolated from water in Baiyang Lake.</title>
        <authorList>
            <person name="Yang Y."/>
        </authorList>
    </citation>
    <scope>NUCLEOTIDE SEQUENCE [LARGE SCALE GENOMIC DNA]</scope>
    <source>
        <strain evidence="1 2">R-22-1c-1</strain>
    </source>
</reference>
<evidence type="ECO:0000313" key="1">
    <source>
        <dbReference type="EMBL" id="RNI22617.1"/>
    </source>
</evidence>
<keyword evidence="2" id="KW-1185">Reference proteome</keyword>
<proteinExistence type="predicted"/>
<organism evidence="1 2">
    <name type="scientific">Rufibacter latericius</name>
    <dbReference type="NCBI Taxonomy" id="2487040"/>
    <lineage>
        <taxon>Bacteria</taxon>
        <taxon>Pseudomonadati</taxon>
        <taxon>Bacteroidota</taxon>
        <taxon>Cytophagia</taxon>
        <taxon>Cytophagales</taxon>
        <taxon>Hymenobacteraceae</taxon>
        <taxon>Rufibacter</taxon>
    </lineage>
</organism>
<name>A0A3M9MBT8_9BACT</name>
<sequence>MSIKMRRIFTLIFPIALLLTSCDFINGKITSNNLKGFYENPSGMKVEFSDTKATMDLAGTRDYRVEGDYLYLERFYENGADLRMKIVDDHTLQVDDPSFSSRLLFGKREDKNSTFKKIENR</sequence>